<keyword evidence="3" id="KW-1185">Reference proteome</keyword>
<organism evidence="2 3">
    <name type="scientific">Planococcus massiliensis</name>
    <dbReference type="NCBI Taxonomy" id="1499687"/>
    <lineage>
        <taxon>Bacteria</taxon>
        <taxon>Bacillati</taxon>
        <taxon>Bacillota</taxon>
        <taxon>Bacilli</taxon>
        <taxon>Bacillales</taxon>
        <taxon>Caryophanaceae</taxon>
        <taxon>Planococcus</taxon>
    </lineage>
</organism>
<feature type="region of interest" description="Disordered" evidence="1">
    <location>
        <begin position="75"/>
        <end position="104"/>
    </location>
</feature>
<sequence>MTADYTPVDYFDTSFAQYHGQDIFHFNDPLKHVYQFEFEPLNLDIPNTHFVQPHYVDSYVRSDGTFVEGYYRDGDGNPNIDTTIDQGGGYVRSNPDGNPFNNLK</sequence>
<evidence type="ECO:0000256" key="1">
    <source>
        <dbReference type="SAM" id="MobiDB-lite"/>
    </source>
</evidence>
<evidence type="ECO:0000313" key="3">
    <source>
        <dbReference type="Proteomes" id="UP000043699"/>
    </source>
</evidence>
<proteinExistence type="predicted"/>
<evidence type="ECO:0000313" key="2">
    <source>
        <dbReference type="EMBL" id="CEG22043.1"/>
    </source>
</evidence>
<dbReference type="STRING" id="1499687.BN1080_00963"/>
<gene>
    <name evidence="2" type="ORF">BN1080_00963</name>
</gene>
<feature type="compositionally biased region" description="Polar residues" evidence="1">
    <location>
        <begin position="95"/>
        <end position="104"/>
    </location>
</feature>
<protein>
    <submittedName>
        <fullName evidence="2">Uncharacterized protein</fullName>
    </submittedName>
</protein>
<dbReference type="AlphaFoldDB" id="A0A098EIE2"/>
<dbReference type="Proteomes" id="UP000043699">
    <property type="component" value="Unassembled WGS sequence"/>
</dbReference>
<accession>A0A098EIE2</accession>
<name>A0A098EIE2_9BACL</name>
<dbReference type="EMBL" id="CCXS01000001">
    <property type="protein sequence ID" value="CEG22043.1"/>
    <property type="molecule type" value="Genomic_DNA"/>
</dbReference>
<reference evidence="2 3" key="1">
    <citation type="submission" date="2014-09" db="EMBL/GenBank/DDBJ databases">
        <authorList>
            <person name="Urmite Genomes Urmite Genomes"/>
        </authorList>
    </citation>
    <scope>NUCLEOTIDE SEQUENCE [LARGE SCALE GENOMIC DNA]</scope>
    <source>
        <strain evidence="2 3">ES2</strain>
    </source>
</reference>